<accession>A0A7C9R4D9</accession>
<dbReference type="Pfam" id="PF09722">
    <property type="entry name" value="Xre_MbcA_ParS_C"/>
    <property type="match status" value="1"/>
</dbReference>
<feature type="domain" description="Antitoxin Xre/MbcA/ParS-like toxin-binding" evidence="1">
    <location>
        <begin position="44"/>
        <end position="92"/>
    </location>
</feature>
<keyword evidence="3" id="KW-1185">Reference proteome</keyword>
<dbReference type="AlphaFoldDB" id="A0A7C9R4D9"/>
<evidence type="ECO:0000313" key="3">
    <source>
        <dbReference type="Proteomes" id="UP000481252"/>
    </source>
</evidence>
<name>A0A7C9R4D9_9HYPH</name>
<comment type="caution">
    <text evidence="2">The sequence shown here is derived from an EMBL/GenBank/DDBJ whole genome shotgun (WGS) entry which is preliminary data.</text>
</comment>
<dbReference type="EMBL" id="JAAKZG010000001">
    <property type="protein sequence ID" value="NGN39699.1"/>
    <property type="molecule type" value="Genomic_DNA"/>
</dbReference>
<reference evidence="2 3" key="1">
    <citation type="submission" date="2020-02" db="EMBL/GenBank/DDBJ databases">
        <title>Genome sequence of the type strain CGMCC 1.15528 of Mesorhizobium zhangyense.</title>
        <authorList>
            <person name="Gao J."/>
            <person name="Sun J."/>
        </authorList>
    </citation>
    <scope>NUCLEOTIDE SEQUENCE [LARGE SCALE GENOMIC DNA]</scope>
    <source>
        <strain evidence="2 3">CGMCC 1.15528</strain>
    </source>
</reference>
<evidence type="ECO:0000259" key="1">
    <source>
        <dbReference type="Pfam" id="PF09722"/>
    </source>
</evidence>
<proteinExistence type="predicted"/>
<dbReference type="InterPro" id="IPR024467">
    <property type="entry name" value="Xre/MbcA/ParS-like_toxin-bd"/>
</dbReference>
<protein>
    <submittedName>
        <fullName evidence="2">DUF2384 domain-containing protein</fullName>
    </submittedName>
</protein>
<gene>
    <name evidence="2" type="ORF">G6N74_01335</name>
</gene>
<dbReference type="Proteomes" id="UP000481252">
    <property type="component" value="Unassembled WGS sequence"/>
</dbReference>
<evidence type="ECO:0000313" key="2">
    <source>
        <dbReference type="EMBL" id="NGN39699.1"/>
    </source>
</evidence>
<sequence length="95" mass="10646">MVTNTQKSPQNTQRSAEWRTFVREISRRPRSQTWTFAIILAKVAAVFGSQTIAELWILHPAAGLNGRSSIDLVATPFGATLVEPYLERLEDGVYI</sequence>
<organism evidence="2 3">
    <name type="scientific">Mesorhizobium zhangyense</name>
    <dbReference type="NCBI Taxonomy" id="1776730"/>
    <lineage>
        <taxon>Bacteria</taxon>
        <taxon>Pseudomonadati</taxon>
        <taxon>Pseudomonadota</taxon>
        <taxon>Alphaproteobacteria</taxon>
        <taxon>Hyphomicrobiales</taxon>
        <taxon>Phyllobacteriaceae</taxon>
        <taxon>Mesorhizobium</taxon>
    </lineage>
</organism>